<gene>
    <name evidence="2" type="ORF">ERS852560_03815</name>
    <name evidence="4" type="ORF">GKD54_19165</name>
    <name evidence="3" type="ORF">GKD58_19405</name>
    <name evidence="5" type="ORF">P2T59_09685</name>
</gene>
<dbReference type="Proteomes" id="UP000471216">
    <property type="component" value="Unassembled WGS sequence"/>
</dbReference>
<dbReference type="Proteomes" id="UP001221009">
    <property type="component" value="Chromosome"/>
</dbReference>
<evidence type="ECO:0000313" key="2">
    <source>
        <dbReference type="EMBL" id="CUQ52920.1"/>
    </source>
</evidence>
<protein>
    <recommendedName>
        <fullName evidence="9">DUF4369 domain-containing protein</fullName>
    </recommendedName>
</protein>
<evidence type="ECO:0000313" key="4">
    <source>
        <dbReference type="EMBL" id="MRZ08284.1"/>
    </source>
</evidence>
<dbReference type="EMBL" id="WKMX01000021">
    <property type="protein sequence ID" value="MRZ08284.1"/>
    <property type="molecule type" value="Genomic_DNA"/>
</dbReference>
<evidence type="ECO:0000256" key="1">
    <source>
        <dbReference type="SAM" id="SignalP"/>
    </source>
</evidence>
<evidence type="ECO:0000313" key="6">
    <source>
        <dbReference type="Proteomes" id="UP000095332"/>
    </source>
</evidence>
<reference evidence="7 8" key="2">
    <citation type="journal article" date="2019" name="Nat. Med.">
        <title>A library of human gut bacterial isolates paired with longitudinal multiomics data enables mechanistic microbiome research.</title>
        <authorList>
            <person name="Poyet M."/>
            <person name="Groussin M."/>
            <person name="Gibbons S.M."/>
            <person name="Avila-Pacheco J."/>
            <person name="Jiang X."/>
            <person name="Kearney S.M."/>
            <person name="Perrotta A.R."/>
            <person name="Berdy B."/>
            <person name="Zhao S."/>
            <person name="Lieberman T.D."/>
            <person name="Swanson P.K."/>
            <person name="Smith M."/>
            <person name="Roesemann S."/>
            <person name="Alexander J.E."/>
            <person name="Rich S.A."/>
            <person name="Livny J."/>
            <person name="Vlamakis H."/>
            <person name="Clish C."/>
            <person name="Bullock K."/>
            <person name="Deik A."/>
            <person name="Scott J."/>
            <person name="Pierce K.A."/>
            <person name="Xavier R.J."/>
            <person name="Alm E.J."/>
        </authorList>
    </citation>
    <scope>NUCLEOTIDE SEQUENCE [LARGE SCALE GENOMIC DNA]</scope>
    <source>
        <strain evidence="4 8">BIOML-A10</strain>
        <strain evidence="3 7">BIOML-A11</strain>
    </source>
</reference>
<evidence type="ECO:0000313" key="5">
    <source>
        <dbReference type="EMBL" id="WET66244.1"/>
    </source>
</evidence>
<evidence type="ECO:0008006" key="9">
    <source>
        <dbReference type="Google" id="ProtNLM"/>
    </source>
</evidence>
<feature type="chain" id="PRO_5042683891" description="DUF4369 domain-containing protein" evidence="1">
    <location>
        <begin position="20"/>
        <end position="154"/>
    </location>
</feature>
<sequence length="154" mass="17579">MKKSFLLYLIMSVFLIGYCACDNDEENFDTATTGQVIKVPDDIKSFNSVTKEIVFEKNISIKQDVLGNEKVEFRIAGNGHFTVGSISSISSVIYNAPVLLGDYQRYYLYDGYPVVDVLQNEVRNQEERDENMQKIEKAWSNFLKVLNEAGKLKQ</sequence>
<dbReference type="AlphaFoldDB" id="A0A174X9B2"/>
<dbReference type="EMBL" id="CZBM01000020">
    <property type="protein sequence ID" value="CUQ52920.1"/>
    <property type="molecule type" value="Genomic_DNA"/>
</dbReference>
<name>A0A174X9B2_PARDI</name>
<evidence type="ECO:0000313" key="3">
    <source>
        <dbReference type="EMBL" id="MRY86386.1"/>
    </source>
</evidence>
<feature type="signal peptide" evidence="1">
    <location>
        <begin position="1"/>
        <end position="19"/>
    </location>
</feature>
<organism evidence="2 6">
    <name type="scientific">Parabacteroides distasonis</name>
    <dbReference type="NCBI Taxonomy" id="823"/>
    <lineage>
        <taxon>Bacteria</taxon>
        <taxon>Pseudomonadati</taxon>
        <taxon>Bacteroidota</taxon>
        <taxon>Bacteroidia</taxon>
        <taxon>Bacteroidales</taxon>
        <taxon>Tannerellaceae</taxon>
        <taxon>Parabacteroides</taxon>
    </lineage>
</organism>
<evidence type="ECO:0000313" key="8">
    <source>
        <dbReference type="Proteomes" id="UP000471216"/>
    </source>
</evidence>
<proteinExistence type="predicted"/>
<evidence type="ECO:0000313" key="7">
    <source>
        <dbReference type="Proteomes" id="UP000450599"/>
    </source>
</evidence>
<dbReference type="EMBL" id="CP120353">
    <property type="protein sequence ID" value="WET66244.1"/>
    <property type="molecule type" value="Genomic_DNA"/>
</dbReference>
<dbReference type="EMBL" id="WKMW01000023">
    <property type="protein sequence ID" value="MRY86386.1"/>
    <property type="molecule type" value="Genomic_DNA"/>
</dbReference>
<reference evidence="5" key="3">
    <citation type="submission" date="2023-03" db="EMBL/GenBank/DDBJ databases">
        <title>Parabacteroides distasonis, a bacteria resistant against UC.</title>
        <authorList>
            <person name="Dai W."/>
        </authorList>
    </citation>
    <scope>NUCLEOTIDE SEQUENCE</scope>
    <source>
        <strain evidence="5">F1-28</strain>
    </source>
</reference>
<keyword evidence="1" id="KW-0732">Signal</keyword>
<reference evidence="2 6" key="1">
    <citation type="submission" date="2015-09" db="EMBL/GenBank/DDBJ databases">
        <authorList>
            <consortium name="Pathogen Informatics"/>
        </authorList>
    </citation>
    <scope>NUCLEOTIDE SEQUENCE [LARGE SCALE GENOMIC DNA]</scope>
    <source>
        <strain evidence="2 6">2789STDY5834948</strain>
    </source>
</reference>
<dbReference type="Proteomes" id="UP000450599">
    <property type="component" value="Unassembled WGS sequence"/>
</dbReference>
<accession>A0A174X9B2</accession>
<dbReference type="RefSeq" id="WP_008771626.1">
    <property type="nucleotide sequence ID" value="NZ_CP120353.1"/>
</dbReference>
<dbReference type="Proteomes" id="UP000095332">
    <property type="component" value="Unassembled WGS sequence"/>
</dbReference>